<accession>G0TYI7</accession>
<proteinExistence type="predicted"/>
<organism evidence="1">
    <name type="scientific">Trypanosoma vivax (strain Y486)</name>
    <dbReference type="NCBI Taxonomy" id="1055687"/>
    <lineage>
        <taxon>Eukaryota</taxon>
        <taxon>Discoba</taxon>
        <taxon>Euglenozoa</taxon>
        <taxon>Kinetoplastea</taxon>
        <taxon>Metakinetoplastina</taxon>
        <taxon>Trypanosomatida</taxon>
        <taxon>Trypanosomatidae</taxon>
        <taxon>Trypanosoma</taxon>
        <taxon>Duttonella</taxon>
    </lineage>
</organism>
<evidence type="ECO:0000313" key="1">
    <source>
        <dbReference type="EMBL" id="CCC49034.1"/>
    </source>
</evidence>
<protein>
    <submittedName>
        <fullName evidence="1">Uncharacterized protein</fullName>
    </submittedName>
</protein>
<dbReference type="AlphaFoldDB" id="G0TYI7"/>
<sequence length="168" mass="18984">MGECTYVGGKGNTNGKKCVCANSRWRITYRSKVHRNLPSPAPQILQKILEGQWKYERGLVDIQVQRRKEIEKEGPNPLHSITRPTPTVSTSSLFLGSSSPSSSPRLMLFSFYNYSQPPLLKHSSIACPQPPTPQRHARKQCNCKEEKGKKWVNKIIVVVVVIIIKESK</sequence>
<gene>
    <name evidence="1" type="ORF">TVY486_0703680</name>
</gene>
<reference evidence="1" key="1">
    <citation type="journal article" date="2012" name="Proc. Natl. Acad. Sci. U.S.A.">
        <title>Antigenic diversity is generated by distinct evolutionary mechanisms in African trypanosome species.</title>
        <authorList>
            <person name="Jackson A.P."/>
            <person name="Berry A."/>
            <person name="Aslett M."/>
            <person name="Allison H.C."/>
            <person name="Burton P."/>
            <person name="Vavrova-Anderson J."/>
            <person name="Brown R."/>
            <person name="Browne H."/>
            <person name="Corton N."/>
            <person name="Hauser H."/>
            <person name="Gamble J."/>
            <person name="Gilderthorp R."/>
            <person name="Marcello L."/>
            <person name="McQuillan J."/>
            <person name="Otto T.D."/>
            <person name="Quail M.A."/>
            <person name="Sanders M.J."/>
            <person name="van Tonder A."/>
            <person name="Ginger M.L."/>
            <person name="Field M.C."/>
            <person name="Barry J.D."/>
            <person name="Hertz-Fowler C."/>
            <person name="Berriman M."/>
        </authorList>
    </citation>
    <scope>NUCLEOTIDE SEQUENCE</scope>
    <source>
        <strain evidence="1">Y486</strain>
    </source>
</reference>
<name>G0TYI7_TRYVY</name>
<dbReference type="EMBL" id="HE573023">
    <property type="protein sequence ID" value="CCC49034.1"/>
    <property type="molecule type" value="Genomic_DNA"/>
</dbReference>